<evidence type="ECO:0000313" key="2">
    <source>
        <dbReference type="Proteomes" id="UP000003423"/>
    </source>
</evidence>
<dbReference type="EMBL" id="AEXL02000168">
    <property type="protein sequence ID" value="EIJ64923.1"/>
    <property type="molecule type" value="Genomic_DNA"/>
</dbReference>
<comment type="caution">
    <text evidence="1">The sequence shown here is derived from an EMBL/GenBank/DDBJ whole genome shotgun (WGS) entry which is preliminary data.</text>
</comment>
<protein>
    <recommendedName>
        <fullName evidence="3">Ribbon-helix-helix protein CopG domain-containing protein</fullName>
    </recommendedName>
</protein>
<reference evidence="1 2" key="1">
    <citation type="journal article" date="2012" name="J. Bacteriol.">
        <title>Genome sequence of "Candidatus Nitrosopumilus salaria" BD31, an ammonia-oxidizing archaeon from the San Francisco Bay estuary.</title>
        <authorList>
            <person name="Mosier A.C."/>
            <person name="Allen E.E."/>
            <person name="Kim M."/>
            <person name="Ferriera S."/>
            <person name="Francis C.A."/>
        </authorList>
    </citation>
    <scope>NUCLEOTIDE SEQUENCE [LARGE SCALE GENOMIC DNA]</scope>
    <source>
        <strain evidence="1 2">BD31</strain>
    </source>
</reference>
<evidence type="ECO:0000313" key="1">
    <source>
        <dbReference type="EMBL" id="EIJ64923.1"/>
    </source>
</evidence>
<dbReference type="AlphaFoldDB" id="I3CZN0"/>
<proteinExistence type="predicted"/>
<organism evidence="1 2">
    <name type="scientific">Candidatus Nitrosopumilus salarius BD31</name>
    <dbReference type="NCBI Taxonomy" id="859350"/>
    <lineage>
        <taxon>Archaea</taxon>
        <taxon>Nitrososphaerota</taxon>
        <taxon>Nitrososphaeria</taxon>
        <taxon>Nitrosopumilales</taxon>
        <taxon>Nitrosopumilaceae</taxon>
        <taxon>Nitrosopumilus</taxon>
    </lineage>
</organism>
<keyword evidence="2" id="KW-1185">Reference proteome</keyword>
<name>I3CZN0_9ARCH</name>
<gene>
    <name evidence="1" type="ORF">BD31_I0911</name>
</gene>
<evidence type="ECO:0008006" key="3">
    <source>
        <dbReference type="Google" id="ProtNLM"/>
    </source>
</evidence>
<dbReference type="Proteomes" id="UP000003423">
    <property type="component" value="Unassembled WGS sequence"/>
</dbReference>
<sequence length="42" mass="4870">MKKIIGLSLDREILEIIDNSRGLISRSAYVQKILNERLRRGT</sequence>
<accession>I3CZN0</accession>
<dbReference type="PATRIC" id="fig|859350.6.peg.2006"/>